<sequence length="281" mass="30239">MAARTTSPWGTRLGFLALAATALVTFFPIYWMLMTATMPTSLILARQPALLPHPGLFSLDAFWGALARKPFLLWTLNSLIIAVASSAVSLFVAVLAGYSLSRWSFASQRLLAASLMLGKILPASLVIIPFFVMFSVGGLLDSYGALVLANVSTGVPLAALLMKQFFDRVPRELDEAAMLDGCSRLTTLGRVVLPLVKPGLASCSVYLLLMSWSEFLFARTLISDVNKRVLTVGLQSFAGEYLVDWPALMAAATLTLVPIIVLFIFLEPFLVSGATSGALSK</sequence>
<dbReference type="PROSITE" id="PS50928">
    <property type="entry name" value="ABC_TM1"/>
    <property type="match status" value="1"/>
</dbReference>
<dbReference type="GO" id="GO:0055085">
    <property type="term" value="P:transmembrane transport"/>
    <property type="evidence" value="ECO:0007669"/>
    <property type="project" value="InterPro"/>
</dbReference>
<keyword evidence="10" id="KW-1185">Reference proteome</keyword>
<evidence type="ECO:0000256" key="5">
    <source>
        <dbReference type="ARBA" id="ARBA00022989"/>
    </source>
</evidence>
<dbReference type="RefSeq" id="WP_183858621.1">
    <property type="nucleotide sequence ID" value="NZ_JACHOO010000014.1"/>
</dbReference>
<name>A0A7W9FR22_9HYPH</name>
<protein>
    <submittedName>
        <fullName evidence="9">Multiple sugar transport system permease protein</fullName>
    </submittedName>
</protein>
<gene>
    <name evidence="9" type="ORF">GGQ63_004292</name>
</gene>
<keyword evidence="9" id="KW-0762">Sugar transport</keyword>
<keyword evidence="3" id="KW-1003">Cell membrane</keyword>
<dbReference type="Pfam" id="PF00528">
    <property type="entry name" value="BPD_transp_1"/>
    <property type="match status" value="1"/>
</dbReference>
<dbReference type="Gene3D" id="1.10.3720.10">
    <property type="entry name" value="MetI-like"/>
    <property type="match status" value="1"/>
</dbReference>
<evidence type="ECO:0000256" key="7">
    <source>
        <dbReference type="RuleBase" id="RU363032"/>
    </source>
</evidence>
<evidence type="ECO:0000256" key="3">
    <source>
        <dbReference type="ARBA" id="ARBA00022475"/>
    </source>
</evidence>
<evidence type="ECO:0000256" key="1">
    <source>
        <dbReference type="ARBA" id="ARBA00004651"/>
    </source>
</evidence>
<evidence type="ECO:0000259" key="8">
    <source>
        <dbReference type="PROSITE" id="PS50928"/>
    </source>
</evidence>
<keyword evidence="5 7" id="KW-1133">Transmembrane helix</keyword>
<keyword evidence="4 7" id="KW-0812">Transmembrane</keyword>
<dbReference type="EMBL" id="JACHOO010000014">
    <property type="protein sequence ID" value="MBB5755191.1"/>
    <property type="molecule type" value="Genomic_DNA"/>
</dbReference>
<feature type="transmembrane region" description="Helical" evidence="7">
    <location>
        <begin position="110"/>
        <end position="136"/>
    </location>
</feature>
<feature type="transmembrane region" description="Helical" evidence="7">
    <location>
        <begin position="71"/>
        <end position="98"/>
    </location>
</feature>
<dbReference type="SUPFAM" id="SSF161098">
    <property type="entry name" value="MetI-like"/>
    <property type="match status" value="1"/>
</dbReference>
<comment type="similarity">
    <text evidence="7">Belongs to the binding-protein-dependent transport system permease family.</text>
</comment>
<evidence type="ECO:0000313" key="9">
    <source>
        <dbReference type="EMBL" id="MBB5755191.1"/>
    </source>
</evidence>
<accession>A0A7W9FR22</accession>
<feature type="transmembrane region" description="Helical" evidence="7">
    <location>
        <begin position="12"/>
        <end position="33"/>
    </location>
</feature>
<reference evidence="9 10" key="1">
    <citation type="submission" date="2020-08" db="EMBL/GenBank/DDBJ databases">
        <title>Genomic Encyclopedia of Type Strains, Phase IV (KMG-IV): sequencing the most valuable type-strain genomes for metagenomic binning, comparative biology and taxonomic classification.</title>
        <authorList>
            <person name="Goeker M."/>
        </authorList>
    </citation>
    <scope>NUCLEOTIDE SEQUENCE [LARGE SCALE GENOMIC DNA]</scope>
    <source>
        <strain evidence="9 10">DSM 16268</strain>
    </source>
</reference>
<comment type="subcellular location">
    <subcellularLocation>
        <location evidence="1 7">Cell membrane</location>
        <topology evidence="1 7">Multi-pass membrane protein</topology>
    </subcellularLocation>
</comment>
<dbReference type="InterPro" id="IPR035906">
    <property type="entry name" value="MetI-like_sf"/>
</dbReference>
<dbReference type="PANTHER" id="PTHR32243">
    <property type="entry name" value="MALTOSE TRANSPORT SYSTEM PERMEASE-RELATED"/>
    <property type="match status" value="1"/>
</dbReference>
<organism evidence="9 10">
    <name type="scientific">Prosthecomicrobium pneumaticum</name>
    <dbReference type="NCBI Taxonomy" id="81895"/>
    <lineage>
        <taxon>Bacteria</taxon>
        <taxon>Pseudomonadati</taxon>
        <taxon>Pseudomonadota</taxon>
        <taxon>Alphaproteobacteria</taxon>
        <taxon>Hyphomicrobiales</taxon>
        <taxon>Kaistiaceae</taxon>
        <taxon>Prosthecomicrobium</taxon>
    </lineage>
</organism>
<dbReference type="CDD" id="cd06261">
    <property type="entry name" value="TM_PBP2"/>
    <property type="match status" value="1"/>
</dbReference>
<keyword evidence="6 7" id="KW-0472">Membrane</keyword>
<dbReference type="InterPro" id="IPR000515">
    <property type="entry name" value="MetI-like"/>
</dbReference>
<dbReference type="InterPro" id="IPR050901">
    <property type="entry name" value="BP-dep_ABC_trans_perm"/>
</dbReference>
<dbReference type="PANTHER" id="PTHR32243:SF18">
    <property type="entry name" value="INNER MEMBRANE ABC TRANSPORTER PERMEASE PROTEIN YCJP"/>
    <property type="match status" value="1"/>
</dbReference>
<evidence type="ECO:0000313" key="10">
    <source>
        <dbReference type="Proteomes" id="UP000523821"/>
    </source>
</evidence>
<feature type="domain" description="ABC transmembrane type-1" evidence="8">
    <location>
        <begin position="75"/>
        <end position="266"/>
    </location>
</feature>
<evidence type="ECO:0000256" key="4">
    <source>
        <dbReference type="ARBA" id="ARBA00022692"/>
    </source>
</evidence>
<evidence type="ECO:0000256" key="2">
    <source>
        <dbReference type="ARBA" id="ARBA00022448"/>
    </source>
</evidence>
<dbReference type="GO" id="GO:0005886">
    <property type="term" value="C:plasma membrane"/>
    <property type="evidence" value="ECO:0007669"/>
    <property type="project" value="UniProtKB-SubCell"/>
</dbReference>
<keyword evidence="2 7" id="KW-0813">Transport</keyword>
<evidence type="ECO:0000256" key="6">
    <source>
        <dbReference type="ARBA" id="ARBA00023136"/>
    </source>
</evidence>
<dbReference type="AlphaFoldDB" id="A0A7W9FR22"/>
<feature type="transmembrane region" description="Helical" evidence="7">
    <location>
        <begin position="242"/>
        <end position="266"/>
    </location>
</feature>
<feature type="transmembrane region" description="Helical" evidence="7">
    <location>
        <begin position="142"/>
        <end position="162"/>
    </location>
</feature>
<comment type="caution">
    <text evidence="9">The sequence shown here is derived from an EMBL/GenBank/DDBJ whole genome shotgun (WGS) entry which is preliminary data.</text>
</comment>
<dbReference type="Proteomes" id="UP000523821">
    <property type="component" value="Unassembled WGS sequence"/>
</dbReference>
<proteinExistence type="inferred from homology"/>